<dbReference type="InterPro" id="IPR043129">
    <property type="entry name" value="ATPase_NBD"/>
</dbReference>
<reference evidence="1 2" key="1">
    <citation type="journal article" date="2016" name="Sci. Rep.">
        <title>Metabolic traits of an uncultured archaeal lineage -MSBL1- from brine pools of the Red Sea.</title>
        <authorList>
            <person name="Mwirichia R."/>
            <person name="Alam I."/>
            <person name="Rashid M."/>
            <person name="Vinu M."/>
            <person name="Ba-Alawi W."/>
            <person name="Anthony Kamau A."/>
            <person name="Kamanda Ngugi D."/>
            <person name="Goker M."/>
            <person name="Klenk H.P."/>
            <person name="Bajic V."/>
            <person name="Stingl U."/>
        </authorList>
    </citation>
    <scope>NUCLEOTIDE SEQUENCE [LARGE SCALE GENOMIC DNA]</scope>
    <source>
        <strain evidence="1">SCGC-AAA259B11</strain>
    </source>
</reference>
<feature type="non-terminal residue" evidence="1">
    <location>
        <position position="1"/>
    </location>
</feature>
<dbReference type="PROSITE" id="PS01125">
    <property type="entry name" value="ROK"/>
    <property type="match status" value="1"/>
</dbReference>
<dbReference type="AlphaFoldDB" id="A0A133U8S3"/>
<dbReference type="GO" id="GO:0009384">
    <property type="term" value="F:N-acylmannosamine kinase activity"/>
    <property type="evidence" value="ECO:0007669"/>
    <property type="project" value="TreeGrafter"/>
</dbReference>
<dbReference type="Proteomes" id="UP000070184">
    <property type="component" value="Unassembled WGS sequence"/>
</dbReference>
<dbReference type="PANTHER" id="PTHR18964">
    <property type="entry name" value="ROK (REPRESSOR, ORF, KINASE) FAMILY"/>
    <property type="match status" value="1"/>
</dbReference>
<organism evidence="1 2">
    <name type="scientific">candidate division MSBL1 archaeon SCGC-AAA259B11</name>
    <dbReference type="NCBI Taxonomy" id="1698260"/>
    <lineage>
        <taxon>Archaea</taxon>
        <taxon>Methanobacteriati</taxon>
        <taxon>Methanobacteriota</taxon>
        <taxon>candidate division MSBL1</taxon>
    </lineage>
</organism>
<dbReference type="EMBL" id="LHXK01000002">
    <property type="protein sequence ID" value="KXA90603.1"/>
    <property type="molecule type" value="Genomic_DNA"/>
</dbReference>
<dbReference type="GO" id="GO:0008761">
    <property type="term" value="F:UDP-N-acetylglucosamine 2-epimerase activity"/>
    <property type="evidence" value="ECO:0007669"/>
    <property type="project" value="TreeGrafter"/>
</dbReference>
<protein>
    <recommendedName>
        <fullName evidence="3">ROK family transcriptional regulator</fullName>
    </recommendedName>
</protein>
<comment type="caution">
    <text evidence="1">The sequence shown here is derived from an EMBL/GenBank/DDBJ whole genome shotgun (WGS) entry which is preliminary data.</text>
</comment>
<dbReference type="PANTHER" id="PTHR18964:SF149">
    <property type="entry name" value="BIFUNCTIONAL UDP-N-ACETYLGLUCOSAMINE 2-EPIMERASE_N-ACETYLMANNOSAMINE KINASE"/>
    <property type="match status" value="1"/>
</dbReference>
<dbReference type="Pfam" id="PF00480">
    <property type="entry name" value="ROK"/>
    <property type="match status" value="1"/>
</dbReference>
<sequence length="257" mass="27677">RRSCEAIDVKVDEVKGIGIASTGPLDVEKGILIRPTNLPFGKVPLVEPVRKELGIPTSLLNDCSAGVLGEKTFGAGKGCENLVYINIGTGIGGGAIVDGNLLLGKDGNAAEIGHFTVDPKGKLICGCGKKGHWEAYCSGRNIPNFVELRSEELISRYGEMSPEKFFKAVEEGDREAVSLMEEISKLNAIGTADVIDAYDPELVTFGGTVVLENEERIVNPIRGRIEDHIRNEKPEIIVTPLKDKVSLYGAIARALEY</sequence>
<dbReference type="SUPFAM" id="SSF53067">
    <property type="entry name" value="Actin-like ATPase domain"/>
    <property type="match status" value="1"/>
</dbReference>
<dbReference type="InterPro" id="IPR049874">
    <property type="entry name" value="ROK_cs"/>
</dbReference>
<proteinExistence type="predicted"/>
<name>A0A133U8S3_9EURY</name>
<accession>A0A133U8S3</accession>
<dbReference type="InterPro" id="IPR000600">
    <property type="entry name" value="ROK"/>
</dbReference>
<keyword evidence="2" id="KW-1185">Reference proteome</keyword>
<dbReference type="PATRIC" id="fig|1698260.3.peg.44"/>
<dbReference type="Gene3D" id="3.30.420.40">
    <property type="match status" value="2"/>
</dbReference>
<evidence type="ECO:0000313" key="2">
    <source>
        <dbReference type="Proteomes" id="UP000070184"/>
    </source>
</evidence>
<evidence type="ECO:0008006" key="3">
    <source>
        <dbReference type="Google" id="ProtNLM"/>
    </source>
</evidence>
<evidence type="ECO:0000313" key="1">
    <source>
        <dbReference type="EMBL" id="KXA90603.1"/>
    </source>
</evidence>
<gene>
    <name evidence="1" type="ORF">AKJ61_00200</name>
</gene>